<dbReference type="GO" id="GO:0006631">
    <property type="term" value="P:fatty acid metabolic process"/>
    <property type="evidence" value="ECO:0007669"/>
    <property type="project" value="TreeGrafter"/>
</dbReference>
<comment type="caution">
    <text evidence="3">The sequence shown here is derived from an EMBL/GenBank/DDBJ whole genome shotgun (WGS) entry which is preliminary data.</text>
</comment>
<dbReference type="GO" id="GO:0031956">
    <property type="term" value="F:medium-chain fatty acid-CoA ligase activity"/>
    <property type="evidence" value="ECO:0007669"/>
    <property type="project" value="TreeGrafter"/>
</dbReference>
<dbReference type="Gene3D" id="3.40.50.12780">
    <property type="entry name" value="N-terminal domain of ligase-like"/>
    <property type="match status" value="1"/>
</dbReference>
<dbReference type="PANTHER" id="PTHR43201:SF8">
    <property type="entry name" value="ACYL-COA SYNTHETASE FAMILY MEMBER 3"/>
    <property type="match status" value="1"/>
</dbReference>
<accession>A0A0F9E7F4</accession>
<dbReference type="PROSITE" id="PS00455">
    <property type="entry name" value="AMP_BINDING"/>
    <property type="match status" value="1"/>
</dbReference>
<feature type="domain" description="AMP-dependent synthetase/ligase" evidence="2">
    <location>
        <begin position="10"/>
        <end position="94"/>
    </location>
</feature>
<organism evidence="3">
    <name type="scientific">marine sediment metagenome</name>
    <dbReference type="NCBI Taxonomy" id="412755"/>
    <lineage>
        <taxon>unclassified sequences</taxon>
        <taxon>metagenomes</taxon>
        <taxon>ecological metagenomes</taxon>
    </lineage>
</organism>
<comment type="similarity">
    <text evidence="1">Belongs to the ATP-dependent AMP-binding enzyme family.</text>
</comment>
<name>A0A0F9E7F4_9ZZZZ</name>
<sequence length="151" mass="16571">FSAVSEKFIQNEIKSDDPGLIIYTSGTTGKPKGAILTQKNLIHDARTIINIWEITDSDVLCHAFPLFHIHGLCFALHTALMAGSVVLMLDEFSPDWFPVDLFCFFDKKPVDDSALQRGADDTSLQILGSVCHGGLEVLHPCKGFIKLGLGR</sequence>
<proteinExistence type="inferred from homology"/>
<dbReference type="InterPro" id="IPR042099">
    <property type="entry name" value="ANL_N_sf"/>
</dbReference>
<dbReference type="EMBL" id="LAZR01038278">
    <property type="protein sequence ID" value="KKL19988.1"/>
    <property type="molecule type" value="Genomic_DNA"/>
</dbReference>
<protein>
    <recommendedName>
        <fullName evidence="2">AMP-dependent synthetase/ligase domain-containing protein</fullName>
    </recommendedName>
</protein>
<evidence type="ECO:0000313" key="3">
    <source>
        <dbReference type="EMBL" id="KKL19988.1"/>
    </source>
</evidence>
<reference evidence="3" key="1">
    <citation type="journal article" date="2015" name="Nature">
        <title>Complex archaea that bridge the gap between prokaryotes and eukaryotes.</title>
        <authorList>
            <person name="Spang A."/>
            <person name="Saw J.H."/>
            <person name="Jorgensen S.L."/>
            <person name="Zaremba-Niedzwiedzka K."/>
            <person name="Martijn J."/>
            <person name="Lind A.E."/>
            <person name="van Eijk R."/>
            <person name="Schleper C."/>
            <person name="Guy L."/>
            <person name="Ettema T.J."/>
        </authorList>
    </citation>
    <scope>NUCLEOTIDE SEQUENCE</scope>
</reference>
<gene>
    <name evidence="3" type="ORF">LCGC14_2459980</name>
</gene>
<dbReference type="InterPro" id="IPR000873">
    <property type="entry name" value="AMP-dep_synth/lig_dom"/>
</dbReference>
<dbReference type="Pfam" id="PF00501">
    <property type="entry name" value="AMP-binding"/>
    <property type="match status" value="1"/>
</dbReference>
<evidence type="ECO:0000256" key="1">
    <source>
        <dbReference type="ARBA" id="ARBA00006432"/>
    </source>
</evidence>
<dbReference type="PANTHER" id="PTHR43201">
    <property type="entry name" value="ACYL-COA SYNTHETASE"/>
    <property type="match status" value="1"/>
</dbReference>
<dbReference type="AlphaFoldDB" id="A0A0F9E7F4"/>
<dbReference type="SUPFAM" id="SSF56801">
    <property type="entry name" value="Acetyl-CoA synthetase-like"/>
    <property type="match status" value="1"/>
</dbReference>
<feature type="non-terminal residue" evidence="3">
    <location>
        <position position="1"/>
    </location>
</feature>
<dbReference type="InterPro" id="IPR020845">
    <property type="entry name" value="AMP-binding_CS"/>
</dbReference>
<evidence type="ECO:0000259" key="2">
    <source>
        <dbReference type="Pfam" id="PF00501"/>
    </source>
</evidence>